<dbReference type="Proteomes" id="UP000317494">
    <property type="component" value="Unassembled WGS sequence"/>
</dbReference>
<evidence type="ECO:0000259" key="3">
    <source>
        <dbReference type="Pfam" id="PF04892"/>
    </source>
</evidence>
<evidence type="ECO:0000313" key="6">
    <source>
        <dbReference type="Proteomes" id="UP000317494"/>
    </source>
</evidence>
<reference evidence="6 7" key="1">
    <citation type="journal article" date="2019" name="Sci. Rep.">
        <title>Comparative genomics of chytrid fungi reveal insights into the obligate biotrophic and pathogenic lifestyle of Synchytrium endobioticum.</title>
        <authorList>
            <person name="van de Vossenberg B.T.L.H."/>
            <person name="Warris S."/>
            <person name="Nguyen H.D.T."/>
            <person name="van Gent-Pelzer M.P.E."/>
            <person name="Joly D.L."/>
            <person name="van de Geest H.C."/>
            <person name="Bonants P.J.M."/>
            <person name="Smith D.S."/>
            <person name="Levesque C.A."/>
            <person name="van der Lee T.A.J."/>
        </authorList>
    </citation>
    <scope>NUCLEOTIDE SEQUENCE [LARGE SCALE GENOMIC DNA]</scope>
    <source>
        <strain evidence="5 7">LEV6574</strain>
        <strain evidence="4 6">MB42</strain>
    </source>
</reference>
<evidence type="ECO:0000313" key="7">
    <source>
        <dbReference type="Proteomes" id="UP000320475"/>
    </source>
</evidence>
<accession>A0A507DFJ7</accession>
<feature type="domain" description="VanZ-like" evidence="3">
    <location>
        <begin position="40"/>
        <end position="112"/>
    </location>
</feature>
<dbReference type="InterPro" id="IPR006976">
    <property type="entry name" value="VanZ-like"/>
</dbReference>
<feature type="transmembrane region" description="Helical" evidence="1">
    <location>
        <begin position="42"/>
        <end position="61"/>
    </location>
</feature>
<keyword evidence="1" id="KW-0472">Membrane</keyword>
<dbReference type="NCBIfam" id="NF037970">
    <property type="entry name" value="vanZ_1"/>
    <property type="match status" value="1"/>
</dbReference>
<keyword evidence="1" id="KW-0812">Transmembrane</keyword>
<dbReference type="Proteomes" id="UP000320475">
    <property type="component" value="Unassembled WGS sequence"/>
</dbReference>
<dbReference type="EMBL" id="QEAN01000163">
    <property type="protein sequence ID" value="TPX44927.1"/>
    <property type="molecule type" value="Genomic_DNA"/>
</dbReference>
<keyword evidence="6" id="KW-1185">Reference proteome</keyword>
<proteinExistence type="predicted"/>
<dbReference type="VEuPathDB" id="FungiDB:SeMB42_g04172"/>
<dbReference type="PANTHER" id="PTHR28008">
    <property type="entry name" value="DOMAIN PROTEIN, PUTATIVE (AFU_ORTHOLOGUE AFUA_3G10980)-RELATED"/>
    <property type="match status" value="1"/>
</dbReference>
<sequence>MRIICLLATALAIVCLLYLGLSPSEAANQVLPSFLKDNDKLQHFLGFLVLSACIYASLEAGIAKSTRFTMGTMLVASVMGEVAQLFTRDRTPDFFDFLANIGGSIVGIALSVCIDLLRLRLLRKRKRARYSLVSDGAGTAHVDDEIPLQANGTDATSGNGLAVMKDEEMGIDD</sequence>
<gene>
    <name evidence="5" type="ORF">SeLEV6574_g00905</name>
    <name evidence="4" type="ORF">SeMB42_g04172</name>
</gene>
<keyword evidence="1" id="KW-1133">Transmembrane helix</keyword>
<evidence type="ECO:0000256" key="2">
    <source>
        <dbReference type="SAM" id="SignalP"/>
    </source>
</evidence>
<dbReference type="OrthoDB" id="63581at2759"/>
<feature type="chain" id="PRO_5033463881" description="VanZ-like domain-containing protein" evidence="2">
    <location>
        <begin position="27"/>
        <end position="173"/>
    </location>
</feature>
<evidence type="ECO:0000313" key="4">
    <source>
        <dbReference type="EMBL" id="TPX44927.1"/>
    </source>
</evidence>
<evidence type="ECO:0000313" key="5">
    <source>
        <dbReference type="EMBL" id="TPX50432.1"/>
    </source>
</evidence>
<evidence type="ECO:0000256" key="1">
    <source>
        <dbReference type="SAM" id="Phobius"/>
    </source>
</evidence>
<keyword evidence="2" id="KW-0732">Signal</keyword>
<dbReference type="AlphaFoldDB" id="A0A507DFJ7"/>
<dbReference type="Pfam" id="PF04892">
    <property type="entry name" value="VanZ"/>
    <property type="match status" value="1"/>
</dbReference>
<feature type="transmembrane region" description="Helical" evidence="1">
    <location>
        <begin position="98"/>
        <end position="117"/>
    </location>
</feature>
<name>A0A507DFJ7_9FUNG</name>
<organism evidence="5 7">
    <name type="scientific">Synchytrium endobioticum</name>
    <dbReference type="NCBI Taxonomy" id="286115"/>
    <lineage>
        <taxon>Eukaryota</taxon>
        <taxon>Fungi</taxon>
        <taxon>Fungi incertae sedis</taxon>
        <taxon>Chytridiomycota</taxon>
        <taxon>Chytridiomycota incertae sedis</taxon>
        <taxon>Chytridiomycetes</taxon>
        <taxon>Synchytriales</taxon>
        <taxon>Synchytriaceae</taxon>
        <taxon>Synchytrium</taxon>
    </lineage>
</organism>
<protein>
    <recommendedName>
        <fullName evidence="3">VanZ-like domain-containing protein</fullName>
    </recommendedName>
</protein>
<feature type="signal peptide" evidence="2">
    <location>
        <begin position="1"/>
        <end position="26"/>
    </location>
</feature>
<feature type="transmembrane region" description="Helical" evidence="1">
    <location>
        <begin position="68"/>
        <end position="86"/>
    </location>
</feature>
<dbReference type="EMBL" id="QEAM01000018">
    <property type="protein sequence ID" value="TPX50432.1"/>
    <property type="molecule type" value="Genomic_DNA"/>
</dbReference>
<comment type="caution">
    <text evidence="5">The sequence shown here is derived from an EMBL/GenBank/DDBJ whole genome shotgun (WGS) entry which is preliminary data.</text>
</comment>
<dbReference type="PANTHER" id="PTHR28008:SF1">
    <property type="entry name" value="DOMAIN PROTEIN, PUTATIVE (AFU_ORTHOLOGUE AFUA_3G10980)-RELATED"/>
    <property type="match status" value="1"/>
</dbReference>